<evidence type="ECO:0000256" key="4">
    <source>
        <dbReference type="ARBA" id="ARBA00022827"/>
    </source>
</evidence>
<dbReference type="Proteomes" id="UP001369086">
    <property type="component" value="Unassembled WGS sequence"/>
</dbReference>
<dbReference type="Pfam" id="PF01266">
    <property type="entry name" value="DAO"/>
    <property type="match status" value="1"/>
</dbReference>
<reference evidence="7 8" key="1">
    <citation type="submission" date="2021-05" db="EMBL/GenBank/DDBJ databases">
        <authorList>
            <person name="Zahm M."/>
            <person name="Klopp C."/>
            <person name="Cabau C."/>
            <person name="Kuhl H."/>
            <person name="Suciu R."/>
            <person name="Ciorpac M."/>
            <person name="Holostenco D."/>
            <person name="Gessner J."/>
            <person name="Wuertz S."/>
            <person name="Hohne C."/>
            <person name="Stock M."/>
            <person name="Gislard M."/>
            <person name="Lluch J."/>
            <person name="Milhes M."/>
            <person name="Lampietro C."/>
            <person name="Lopez Roques C."/>
            <person name="Donnadieu C."/>
            <person name="Du K."/>
            <person name="Schartl M."/>
            <person name="Guiguen Y."/>
        </authorList>
    </citation>
    <scope>NUCLEOTIDE SEQUENCE [LARGE SCALE GENOMIC DNA]</scope>
    <source>
        <strain evidence="7">Hh-F2</strain>
        <tissue evidence="7">Blood</tissue>
    </source>
</reference>
<dbReference type="EMBL" id="JAHFZB010000027">
    <property type="protein sequence ID" value="KAK6473243.1"/>
    <property type="molecule type" value="Genomic_DNA"/>
</dbReference>
<dbReference type="InterPro" id="IPR006076">
    <property type="entry name" value="FAD-dep_OxRdtase"/>
</dbReference>
<dbReference type="PANTHER" id="PTHR10961">
    <property type="entry name" value="PEROXISOMAL SARCOSINE OXIDASE"/>
    <property type="match status" value="1"/>
</dbReference>
<comment type="similarity">
    <text evidence="2">Belongs to the MSOX/MTOX family.</text>
</comment>
<evidence type="ECO:0000256" key="2">
    <source>
        <dbReference type="ARBA" id="ARBA00010989"/>
    </source>
</evidence>
<evidence type="ECO:0000313" key="8">
    <source>
        <dbReference type="Proteomes" id="UP001369086"/>
    </source>
</evidence>
<sequence length="387" mass="42765">MDANNFDCIVLGAGIQGSYTAYHLAKKKKKTLLVEQFVLPHSRGSSHGHTRIIRKAYEQDYYTRMMSECYQLWAQLEKEANVQIYRNTGMLVVGKEDCSAFRSLRGTLLRNNVPMEVLSPEQFASRFPSVRLPPGESAVIDKTAGVLHADRALKAVQDLFLGLGGVIHDGEKVVDFTPGSPITMTTNSGMYRAQSLVITAGPWAKSVLARTGLQLPLQVLRINVCYWKERIPGTYGIGRHFPCFIGVKQHGAKHDIYGLPSNEYPGLMKICYHSGSETEPDERDRQTSQEDIAILSSFVSKSFPGLDPTPAVVEQCMYTVTPDSDFILDQHPSHSNIIIGAGFSGHGFKLAPVVGKILCELALGKTPSFDLSPFRITRFQSLLKSAL</sequence>
<dbReference type="PANTHER" id="PTHR10961:SF46">
    <property type="entry name" value="PEROXISOMAL SARCOSINE OXIDASE"/>
    <property type="match status" value="1"/>
</dbReference>
<dbReference type="InterPro" id="IPR036188">
    <property type="entry name" value="FAD/NAD-bd_sf"/>
</dbReference>
<feature type="domain" description="FAD dependent oxidoreductase" evidence="6">
    <location>
        <begin position="7"/>
        <end position="361"/>
    </location>
</feature>
<evidence type="ECO:0000259" key="6">
    <source>
        <dbReference type="Pfam" id="PF01266"/>
    </source>
</evidence>
<accession>A0ABR0YL17</accession>
<comment type="cofactor">
    <cofactor evidence="1">
        <name>FAD</name>
        <dbReference type="ChEBI" id="CHEBI:57692"/>
    </cofactor>
</comment>
<dbReference type="SUPFAM" id="SSF54373">
    <property type="entry name" value="FAD-linked reductases, C-terminal domain"/>
    <property type="match status" value="1"/>
</dbReference>
<dbReference type="NCBIfam" id="NF008425">
    <property type="entry name" value="PRK11259.1"/>
    <property type="match status" value="1"/>
</dbReference>
<dbReference type="NCBIfam" id="TIGR01377">
    <property type="entry name" value="soxA_mon"/>
    <property type="match status" value="1"/>
</dbReference>
<keyword evidence="8" id="KW-1185">Reference proteome</keyword>
<evidence type="ECO:0000256" key="5">
    <source>
        <dbReference type="ARBA" id="ARBA00023002"/>
    </source>
</evidence>
<dbReference type="Gene3D" id="3.30.9.10">
    <property type="entry name" value="D-Amino Acid Oxidase, subunit A, domain 2"/>
    <property type="match status" value="1"/>
</dbReference>
<keyword evidence="5" id="KW-0560">Oxidoreductase</keyword>
<proteinExistence type="inferred from homology"/>
<dbReference type="SUPFAM" id="SSF51905">
    <property type="entry name" value="FAD/NAD(P)-binding domain"/>
    <property type="match status" value="1"/>
</dbReference>
<dbReference type="Gene3D" id="3.50.50.60">
    <property type="entry name" value="FAD/NAD(P)-binding domain"/>
    <property type="match status" value="1"/>
</dbReference>
<evidence type="ECO:0000256" key="1">
    <source>
        <dbReference type="ARBA" id="ARBA00001974"/>
    </source>
</evidence>
<evidence type="ECO:0000313" key="7">
    <source>
        <dbReference type="EMBL" id="KAK6473243.1"/>
    </source>
</evidence>
<evidence type="ECO:0000256" key="3">
    <source>
        <dbReference type="ARBA" id="ARBA00022630"/>
    </source>
</evidence>
<keyword evidence="4" id="KW-0274">FAD</keyword>
<comment type="caution">
    <text evidence="7">The sequence shown here is derived from an EMBL/GenBank/DDBJ whole genome shotgun (WGS) entry which is preliminary data.</text>
</comment>
<keyword evidence="3" id="KW-0285">Flavoprotein</keyword>
<gene>
    <name evidence="7" type="ORF">HHUSO_G26611</name>
</gene>
<name>A0ABR0YL17_HUSHU</name>
<organism evidence="7 8">
    <name type="scientific">Huso huso</name>
    <name type="common">Beluga</name>
    <name type="synonym">Acipenser huso</name>
    <dbReference type="NCBI Taxonomy" id="61971"/>
    <lineage>
        <taxon>Eukaryota</taxon>
        <taxon>Metazoa</taxon>
        <taxon>Chordata</taxon>
        <taxon>Craniata</taxon>
        <taxon>Vertebrata</taxon>
        <taxon>Euteleostomi</taxon>
        <taxon>Actinopterygii</taxon>
        <taxon>Chondrostei</taxon>
        <taxon>Acipenseriformes</taxon>
        <taxon>Acipenseridae</taxon>
        <taxon>Huso</taxon>
    </lineage>
</organism>
<dbReference type="InterPro" id="IPR045170">
    <property type="entry name" value="MTOX"/>
</dbReference>
<protein>
    <submittedName>
        <fullName evidence="7">Peroxisomal sarcosine oxidase-like isoform X1</fullName>
    </submittedName>
</protein>